<comment type="caution">
    <text evidence="3">The sequence shown here is derived from an EMBL/GenBank/DDBJ whole genome shotgun (WGS) entry which is preliminary data.</text>
</comment>
<keyword evidence="2" id="KW-0732">Signal</keyword>
<reference evidence="3 4" key="1">
    <citation type="submission" date="2020-08" db="EMBL/GenBank/DDBJ databases">
        <title>A Genomic Blueprint of the Chicken Gut Microbiome.</title>
        <authorList>
            <person name="Gilroy R."/>
            <person name="Ravi A."/>
            <person name="Getino M."/>
            <person name="Pursley I."/>
            <person name="Horton D.L."/>
            <person name="Alikhan N.-F."/>
            <person name="Baker D."/>
            <person name="Gharbi K."/>
            <person name="Hall N."/>
            <person name="Watson M."/>
            <person name="Adriaenssens E.M."/>
            <person name="Foster-Nyarko E."/>
            <person name="Jarju S."/>
            <person name="Secka A."/>
            <person name="Antonio M."/>
            <person name="Oren A."/>
            <person name="Chaudhuri R."/>
            <person name="La Ragione R.M."/>
            <person name="Hildebrand F."/>
            <person name="Pallen M.J."/>
        </authorList>
    </citation>
    <scope>NUCLEOTIDE SEQUENCE [LARGE SCALE GENOMIC DNA]</scope>
    <source>
        <strain evidence="3 4">Sa2BUA2</strain>
    </source>
</reference>
<evidence type="ECO:0000256" key="1">
    <source>
        <dbReference type="SAM" id="Phobius"/>
    </source>
</evidence>
<protein>
    <submittedName>
        <fullName evidence="3">Uncharacterized protein</fullName>
    </submittedName>
</protein>
<feature type="transmembrane region" description="Helical" evidence="1">
    <location>
        <begin position="133"/>
        <end position="153"/>
    </location>
</feature>
<keyword evidence="1" id="KW-0812">Transmembrane</keyword>
<gene>
    <name evidence="3" type="ORF">H9638_16510</name>
</gene>
<keyword evidence="1" id="KW-0472">Membrane</keyword>
<feature type="signal peptide" evidence="2">
    <location>
        <begin position="1"/>
        <end position="32"/>
    </location>
</feature>
<feature type="transmembrane region" description="Helical" evidence="1">
    <location>
        <begin position="159"/>
        <end position="177"/>
    </location>
</feature>
<name>A0ABR8YME0_9MICC</name>
<feature type="transmembrane region" description="Helical" evidence="1">
    <location>
        <begin position="44"/>
        <end position="63"/>
    </location>
</feature>
<dbReference type="EMBL" id="JACSQC010000011">
    <property type="protein sequence ID" value="MBD8045412.1"/>
    <property type="molecule type" value="Genomic_DNA"/>
</dbReference>
<feature type="chain" id="PRO_5046776075" evidence="2">
    <location>
        <begin position="33"/>
        <end position="206"/>
    </location>
</feature>
<sequence length="206" mass="20921">MTATPVPPRGAALAPGIMWAAALLLAPFASQAAGSGSGTTTAEAWFWGAGTVLLVIVFPWVLVRTLDRRGDLRRSISRAGTGPVILGAGALCFMLLRLILWLDGPRELAAVVFAMMASYTLTLVLPRPRRPDWPALSLGAGVVILPVLAWAAIPGPGGVGAAAALGALCAAALLLLNTARRRQLASAAAGAVVGGGLFLLLRAASG</sequence>
<feature type="transmembrane region" description="Helical" evidence="1">
    <location>
        <begin position="184"/>
        <end position="204"/>
    </location>
</feature>
<organism evidence="3 4">
    <name type="scientific">Arthrobacter pullicola</name>
    <dbReference type="NCBI Taxonomy" id="2762224"/>
    <lineage>
        <taxon>Bacteria</taxon>
        <taxon>Bacillati</taxon>
        <taxon>Actinomycetota</taxon>
        <taxon>Actinomycetes</taxon>
        <taxon>Micrococcales</taxon>
        <taxon>Micrococcaceae</taxon>
        <taxon>Arthrobacter</taxon>
    </lineage>
</organism>
<evidence type="ECO:0000313" key="3">
    <source>
        <dbReference type="EMBL" id="MBD8045412.1"/>
    </source>
</evidence>
<proteinExistence type="predicted"/>
<dbReference type="RefSeq" id="WP_191749307.1">
    <property type="nucleotide sequence ID" value="NZ_JACSQC010000011.1"/>
</dbReference>
<keyword evidence="4" id="KW-1185">Reference proteome</keyword>
<evidence type="ECO:0000313" key="4">
    <source>
        <dbReference type="Proteomes" id="UP000652763"/>
    </source>
</evidence>
<evidence type="ECO:0000256" key="2">
    <source>
        <dbReference type="SAM" id="SignalP"/>
    </source>
</evidence>
<feature type="transmembrane region" description="Helical" evidence="1">
    <location>
        <begin position="108"/>
        <end position="126"/>
    </location>
</feature>
<feature type="transmembrane region" description="Helical" evidence="1">
    <location>
        <begin position="84"/>
        <end position="102"/>
    </location>
</feature>
<dbReference type="Proteomes" id="UP000652763">
    <property type="component" value="Unassembled WGS sequence"/>
</dbReference>
<keyword evidence="1" id="KW-1133">Transmembrane helix</keyword>
<accession>A0ABR8YME0</accession>